<evidence type="ECO:0000256" key="1">
    <source>
        <dbReference type="ARBA" id="ARBA00001946"/>
    </source>
</evidence>
<dbReference type="SUPFAM" id="SSF55073">
    <property type="entry name" value="Nucleotide cyclase"/>
    <property type="match status" value="1"/>
</dbReference>
<dbReference type="Pfam" id="PF00990">
    <property type="entry name" value="GGDEF"/>
    <property type="match status" value="1"/>
</dbReference>
<dbReference type="EC" id="2.7.7.65" evidence="2"/>
<dbReference type="GO" id="GO:0043709">
    <property type="term" value="P:cell adhesion involved in single-species biofilm formation"/>
    <property type="evidence" value="ECO:0007669"/>
    <property type="project" value="TreeGrafter"/>
</dbReference>
<dbReference type="GO" id="GO:0005886">
    <property type="term" value="C:plasma membrane"/>
    <property type="evidence" value="ECO:0007669"/>
    <property type="project" value="TreeGrafter"/>
</dbReference>
<keyword evidence="3" id="KW-0472">Membrane</keyword>
<dbReference type="AlphaFoldDB" id="A0A974XTC3"/>
<dbReference type="InterPro" id="IPR000160">
    <property type="entry name" value="GGDEF_dom"/>
</dbReference>
<accession>A0A974XTC3</accession>
<proteinExistence type="predicted"/>
<reference evidence="5 6" key="1">
    <citation type="submission" date="2021-03" db="EMBL/GenBank/DDBJ databases">
        <title>Novel species identification of genus Shewanella.</title>
        <authorList>
            <person name="Liu G."/>
            <person name="Zhang Q."/>
        </authorList>
    </citation>
    <scope>NUCLEOTIDE SEQUENCE [LARGE SCALE GENOMIC DNA]</scope>
    <source>
        <strain evidence="5 6">FJAT-53726</strain>
    </source>
</reference>
<feature type="transmembrane region" description="Helical" evidence="3">
    <location>
        <begin position="92"/>
        <end position="111"/>
    </location>
</feature>
<dbReference type="EMBL" id="CP071504">
    <property type="protein sequence ID" value="QSX30009.1"/>
    <property type="molecule type" value="Genomic_DNA"/>
</dbReference>
<dbReference type="GO" id="GO:1902201">
    <property type="term" value="P:negative regulation of bacterial-type flagellum-dependent cell motility"/>
    <property type="evidence" value="ECO:0007669"/>
    <property type="project" value="TreeGrafter"/>
</dbReference>
<dbReference type="Proteomes" id="UP000663281">
    <property type="component" value="Chromosome"/>
</dbReference>
<dbReference type="RefSeq" id="WP_207324999.1">
    <property type="nucleotide sequence ID" value="NZ_CP071504.1"/>
</dbReference>
<evidence type="ECO:0000256" key="3">
    <source>
        <dbReference type="SAM" id="Phobius"/>
    </source>
</evidence>
<gene>
    <name evidence="5" type="ORF">JYB88_17835</name>
</gene>
<dbReference type="PANTHER" id="PTHR45138:SF24">
    <property type="entry name" value="DIGUANYLATE CYCLASE DGCC-RELATED"/>
    <property type="match status" value="1"/>
</dbReference>
<dbReference type="PANTHER" id="PTHR45138">
    <property type="entry name" value="REGULATORY COMPONENTS OF SENSORY TRANSDUCTION SYSTEM"/>
    <property type="match status" value="1"/>
</dbReference>
<keyword evidence="6" id="KW-1185">Reference proteome</keyword>
<dbReference type="SMART" id="SM00267">
    <property type="entry name" value="GGDEF"/>
    <property type="match status" value="1"/>
</dbReference>
<evidence type="ECO:0000259" key="4">
    <source>
        <dbReference type="PROSITE" id="PS50887"/>
    </source>
</evidence>
<evidence type="ECO:0000256" key="2">
    <source>
        <dbReference type="ARBA" id="ARBA00012528"/>
    </source>
</evidence>
<dbReference type="Gene3D" id="3.30.70.270">
    <property type="match status" value="1"/>
</dbReference>
<evidence type="ECO:0000313" key="5">
    <source>
        <dbReference type="EMBL" id="QSX30009.1"/>
    </source>
</evidence>
<dbReference type="FunFam" id="3.30.70.270:FF:000001">
    <property type="entry name" value="Diguanylate cyclase domain protein"/>
    <property type="match status" value="1"/>
</dbReference>
<keyword evidence="3" id="KW-1133">Transmembrane helix</keyword>
<sequence>MDIQAQTLFRVIILLSAICSLAWAFLAYPQRIAPRASWRYAGSYALMMLGLILTAARQAEPSYLYWFTADILLLTGYLLLRWGTLQLFHLDSGIKLDVLVLLCFAGLMLLVPPSAASSLYLGSLFSIAAAWLFWRLAQANFEGLSKSMSRWRAWLLVSPILLASLSFVVRLGVILWLGQDGKRFVSLDTAEAVPILWLYLVQTLVISILTVANAITRLVTKIRYLADRDLLTGLWNRRSCAGKHERLHQAWEKGETPVYSLILMDLDHFKQVNDTYGHLAGDEALRQTALLLQRECRRDDVLCRFGGEEFLLLLPNTDARQVRELAETLRQALMQNPLRWKDQQIPLSGSFGCATVRGGLMPTDMLETADRALYLAKDAGRNCIGPESSRPIEAGG</sequence>
<dbReference type="InterPro" id="IPR029787">
    <property type="entry name" value="Nucleotide_cyclase"/>
</dbReference>
<evidence type="ECO:0000313" key="6">
    <source>
        <dbReference type="Proteomes" id="UP000663281"/>
    </source>
</evidence>
<feature type="transmembrane region" description="Helical" evidence="3">
    <location>
        <begin position="6"/>
        <end position="28"/>
    </location>
</feature>
<feature type="transmembrane region" description="Helical" evidence="3">
    <location>
        <begin position="154"/>
        <end position="176"/>
    </location>
</feature>
<dbReference type="NCBIfam" id="TIGR00254">
    <property type="entry name" value="GGDEF"/>
    <property type="match status" value="1"/>
</dbReference>
<dbReference type="PROSITE" id="PS50887">
    <property type="entry name" value="GGDEF"/>
    <property type="match status" value="1"/>
</dbReference>
<dbReference type="InterPro" id="IPR050469">
    <property type="entry name" value="Diguanylate_Cyclase"/>
</dbReference>
<feature type="domain" description="GGDEF" evidence="4">
    <location>
        <begin position="257"/>
        <end position="389"/>
    </location>
</feature>
<protein>
    <recommendedName>
        <fullName evidence="2">diguanylate cyclase</fullName>
        <ecNumber evidence="2">2.7.7.65</ecNumber>
    </recommendedName>
</protein>
<feature type="transmembrane region" description="Helical" evidence="3">
    <location>
        <begin position="63"/>
        <end position="80"/>
    </location>
</feature>
<organism evidence="5 6">
    <name type="scientific">Shewanella cyperi</name>
    <dbReference type="NCBI Taxonomy" id="2814292"/>
    <lineage>
        <taxon>Bacteria</taxon>
        <taxon>Pseudomonadati</taxon>
        <taxon>Pseudomonadota</taxon>
        <taxon>Gammaproteobacteria</taxon>
        <taxon>Alteromonadales</taxon>
        <taxon>Shewanellaceae</taxon>
        <taxon>Shewanella</taxon>
    </lineage>
</organism>
<dbReference type="GO" id="GO:0052621">
    <property type="term" value="F:diguanylate cyclase activity"/>
    <property type="evidence" value="ECO:0007669"/>
    <property type="project" value="UniProtKB-EC"/>
</dbReference>
<dbReference type="CDD" id="cd01949">
    <property type="entry name" value="GGDEF"/>
    <property type="match status" value="1"/>
</dbReference>
<feature type="transmembrane region" description="Helical" evidence="3">
    <location>
        <begin position="196"/>
        <end position="215"/>
    </location>
</feature>
<keyword evidence="3" id="KW-0812">Transmembrane</keyword>
<dbReference type="InterPro" id="IPR043128">
    <property type="entry name" value="Rev_trsase/Diguanyl_cyclase"/>
</dbReference>
<name>A0A974XTC3_9GAMM</name>
<dbReference type="KEGG" id="scyp:JYB88_17835"/>
<comment type="cofactor">
    <cofactor evidence="1">
        <name>Mg(2+)</name>
        <dbReference type="ChEBI" id="CHEBI:18420"/>
    </cofactor>
</comment>
<feature type="transmembrane region" description="Helical" evidence="3">
    <location>
        <begin position="40"/>
        <end position="57"/>
    </location>
</feature>